<sequence length="46" mass="4868">MKPSSVRLMAKPSLVSPSSRVISTGISPAAEVYQTRTAFTTPMSTP</sequence>
<evidence type="ECO:0000313" key="1">
    <source>
        <dbReference type="EMBL" id="JAD46815.1"/>
    </source>
</evidence>
<organism evidence="1">
    <name type="scientific">Arundo donax</name>
    <name type="common">Giant reed</name>
    <name type="synonym">Donax arundinaceus</name>
    <dbReference type="NCBI Taxonomy" id="35708"/>
    <lineage>
        <taxon>Eukaryota</taxon>
        <taxon>Viridiplantae</taxon>
        <taxon>Streptophyta</taxon>
        <taxon>Embryophyta</taxon>
        <taxon>Tracheophyta</taxon>
        <taxon>Spermatophyta</taxon>
        <taxon>Magnoliopsida</taxon>
        <taxon>Liliopsida</taxon>
        <taxon>Poales</taxon>
        <taxon>Poaceae</taxon>
        <taxon>PACMAD clade</taxon>
        <taxon>Arundinoideae</taxon>
        <taxon>Arundineae</taxon>
        <taxon>Arundo</taxon>
    </lineage>
</organism>
<reference evidence="1" key="2">
    <citation type="journal article" date="2015" name="Data Brief">
        <title>Shoot transcriptome of the giant reed, Arundo donax.</title>
        <authorList>
            <person name="Barrero R.A."/>
            <person name="Guerrero F.D."/>
            <person name="Moolhuijzen P."/>
            <person name="Goolsby J.A."/>
            <person name="Tidwell J."/>
            <person name="Bellgard S.E."/>
            <person name="Bellgard M.I."/>
        </authorList>
    </citation>
    <scope>NUCLEOTIDE SEQUENCE</scope>
    <source>
        <tissue evidence="1">Shoot tissue taken approximately 20 cm above the soil surface</tissue>
    </source>
</reference>
<dbReference type="AlphaFoldDB" id="A0A0A9ACW7"/>
<reference evidence="1" key="1">
    <citation type="submission" date="2014-09" db="EMBL/GenBank/DDBJ databases">
        <authorList>
            <person name="Magalhaes I.L.F."/>
            <person name="Oliveira U."/>
            <person name="Santos F.R."/>
            <person name="Vidigal T.H.D.A."/>
            <person name="Brescovit A.D."/>
            <person name="Santos A.J."/>
        </authorList>
    </citation>
    <scope>NUCLEOTIDE SEQUENCE</scope>
    <source>
        <tissue evidence="1">Shoot tissue taken approximately 20 cm above the soil surface</tissue>
    </source>
</reference>
<protein>
    <submittedName>
        <fullName evidence="1">Uncharacterized protein</fullName>
    </submittedName>
</protein>
<dbReference type="EMBL" id="GBRH01251080">
    <property type="protein sequence ID" value="JAD46815.1"/>
    <property type="molecule type" value="Transcribed_RNA"/>
</dbReference>
<accession>A0A0A9ACW7</accession>
<name>A0A0A9ACW7_ARUDO</name>
<proteinExistence type="predicted"/>